<sequence length="511" mass="57575">MAKATKTIRQALHYPPQYAAYFVANQVLFNRVVAFYFDCIQAHEGLLALNNKEGLTALEKLTHGTGANPHPIMPLTDLAPDIPAIFRRAAINAALGSARAFSSSLKTWRARKQKHEAKQTRSGGKKKPFKERPPVPPRSWNKSAPFYAGIFRERHHHSLMLKVWTGSCWSWLKVHTFSRDLPEGFEMGSPSLVRIRDRWWLHTPIEKTFETPAKVVEQLTTAQTRICSVDLNLDHRVAVCSVQTVDGTILATSFIGNGAAVSGCRKQLLGRIARNRSQTGIIAENEQDNADLWAKIRHVDEQIAHLVSARIVQFASEHKASILVFEHLGNLQPEKGTYSRRSNSKRAYWMKGRMFRYAKYKAWQAGGIITSRVNPRNTSRECHRCHAAVIRYNQGHPVEGYTPGAALCLCPQCQMRDHADRNARLRIGQRLIERTQEPLKEKPHARSQRAKRESKDSGVGISQDAKRQMGPSLPAARRGDHANGDGTPQGRRRRMGAPLPDIASQLRVHFE</sequence>
<feature type="compositionally biased region" description="Basic and acidic residues" evidence="2">
    <location>
        <begin position="431"/>
        <end position="456"/>
    </location>
</feature>
<dbReference type="EMBL" id="ADVG01000001">
    <property type="protein sequence ID" value="EFH87949.1"/>
    <property type="molecule type" value="Genomic_DNA"/>
</dbReference>
<keyword evidence="5" id="KW-1185">Reference proteome</keyword>
<dbReference type="AlphaFoldDB" id="D6TBG5"/>
<accession>D6TBG5</accession>
<dbReference type="Pfam" id="PF07282">
    <property type="entry name" value="Cas12f1-like_TNB"/>
    <property type="match status" value="1"/>
</dbReference>
<name>D6TBG5_KTERA</name>
<evidence type="ECO:0000259" key="3">
    <source>
        <dbReference type="Pfam" id="PF07282"/>
    </source>
</evidence>
<keyword evidence="1" id="KW-0238">DNA-binding</keyword>
<proteinExistence type="predicted"/>
<dbReference type="GO" id="GO:0003677">
    <property type="term" value="F:DNA binding"/>
    <property type="evidence" value="ECO:0007669"/>
    <property type="project" value="UniProtKB-KW"/>
</dbReference>
<protein>
    <submittedName>
        <fullName evidence="4">Transposase, IS605 OrfB family</fullName>
    </submittedName>
</protein>
<dbReference type="eggNOG" id="COG0675">
    <property type="taxonomic scope" value="Bacteria"/>
</dbReference>
<evidence type="ECO:0000256" key="2">
    <source>
        <dbReference type="SAM" id="MobiDB-lite"/>
    </source>
</evidence>
<evidence type="ECO:0000313" key="4">
    <source>
        <dbReference type="EMBL" id="EFH87949.1"/>
    </source>
</evidence>
<comment type="caution">
    <text evidence="4">The sequence shown here is derived from an EMBL/GenBank/DDBJ whole genome shotgun (WGS) entry which is preliminary data.</text>
</comment>
<evidence type="ECO:0000256" key="1">
    <source>
        <dbReference type="ARBA" id="ARBA00023125"/>
    </source>
</evidence>
<dbReference type="RefSeq" id="WP_007903578.1">
    <property type="nucleotide sequence ID" value="NZ_ADVG01000001.1"/>
</dbReference>
<feature type="domain" description="Cas12f1-like TNB" evidence="3">
    <location>
        <begin position="353"/>
        <end position="424"/>
    </location>
</feature>
<dbReference type="InterPro" id="IPR010095">
    <property type="entry name" value="Cas12f1-like_TNB"/>
</dbReference>
<feature type="region of interest" description="Disordered" evidence="2">
    <location>
        <begin position="431"/>
        <end position="511"/>
    </location>
</feature>
<organism evidence="4 5">
    <name type="scientific">Ktedonobacter racemifer DSM 44963</name>
    <dbReference type="NCBI Taxonomy" id="485913"/>
    <lineage>
        <taxon>Bacteria</taxon>
        <taxon>Bacillati</taxon>
        <taxon>Chloroflexota</taxon>
        <taxon>Ktedonobacteria</taxon>
        <taxon>Ktedonobacterales</taxon>
        <taxon>Ktedonobacteraceae</taxon>
        <taxon>Ktedonobacter</taxon>
    </lineage>
</organism>
<evidence type="ECO:0000313" key="5">
    <source>
        <dbReference type="Proteomes" id="UP000004508"/>
    </source>
</evidence>
<dbReference type="Proteomes" id="UP000004508">
    <property type="component" value="Unassembled WGS sequence"/>
</dbReference>
<dbReference type="STRING" id="485913.Krac_9311"/>
<feature type="region of interest" description="Disordered" evidence="2">
    <location>
        <begin position="111"/>
        <end position="138"/>
    </location>
</feature>
<reference evidence="4 5" key="1">
    <citation type="journal article" date="2011" name="Stand. Genomic Sci.">
        <title>Non-contiguous finished genome sequence and contextual data of the filamentous soil bacterium Ktedonobacter racemifer type strain (SOSP1-21).</title>
        <authorList>
            <person name="Chang Y.J."/>
            <person name="Land M."/>
            <person name="Hauser L."/>
            <person name="Chertkov O."/>
            <person name="Del Rio T.G."/>
            <person name="Nolan M."/>
            <person name="Copeland A."/>
            <person name="Tice H."/>
            <person name="Cheng J.F."/>
            <person name="Lucas S."/>
            <person name="Han C."/>
            <person name="Goodwin L."/>
            <person name="Pitluck S."/>
            <person name="Ivanova N."/>
            <person name="Ovchinikova G."/>
            <person name="Pati A."/>
            <person name="Chen A."/>
            <person name="Palaniappan K."/>
            <person name="Mavromatis K."/>
            <person name="Liolios K."/>
            <person name="Brettin T."/>
            <person name="Fiebig A."/>
            <person name="Rohde M."/>
            <person name="Abt B."/>
            <person name="Goker M."/>
            <person name="Detter J.C."/>
            <person name="Woyke T."/>
            <person name="Bristow J."/>
            <person name="Eisen J.A."/>
            <person name="Markowitz V."/>
            <person name="Hugenholtz P."/>
            <person name="Kyrpides N.C."/>
            <person name="Klenk H.P."/>
            <person name="Lapidus A."/>
        </authorList>
    </citation>
    <scope>NUCLEOTIDE SEQUENCE [LARGE SCALE GENOMIC DNA]</scope>
    <source>
        <strain evidence="5">DSM 44963</strain>
    </source>
</reference>
<gene>
    <name evidence="4" type="ORF">Krac_9311</name>
</gene>
<dbReference type="InParanoid" id="D6TBG5"/>
<dbReference type="OrthoDB" id="144953at2"/>